<accession>A0AAV8VF70</accession>
<evidence type="ECO:0000313" key="2">
    <source>
        <dbReference type="Proteomes" id="UP001159042"/>
    </source>
</evidence>
<protein>
    <submittedName>
        <fullName evidence="1">Uncharacterized protein</fullName>
    </submittedName>
</protein>
<keyword evidence="2" id="KW-1185">Reference proteome</keyword>
<organism evidence="1 2">
    <name type="scientific">Exocentrus adspersus</name>
    <dbReference type="NCBI Taxonomy" id="1586481"/>
    <lineage>
        <taxon>Eukaryota</taxon>
        <taxon>Metazoa</taxon>
        <taxon>Ecdysozoa</taxon>
        <taxon>Arthropoda</taxon>
        <taxon>Hexapoda</taxon>
        <taxon>Insecta</taxon>
        <taxon>Pterygota</taxon>
        <taxon>Neoptera</taxon>
        <taxon>Endopterygota</taxon>
        <taxon>Coleoptera</taxon>
        <taxon>Polyphaga</taxon>
        <taxon>Cucujiformia</taxon>
        <taxon>Chrysomeloidea</taxon>
        <taxon>Cerambycidae</taxon>
        <taxon>Lamiinae</taxon>
        <taxon>Acanthocinini</taxon>
        <taxon>Exocentrus</taxon>
    </lineage>
</organism>
<dbReference type="AlphaFoldDB" id="A0AAV8VF70"/>
<gene>
    <name evidence="1" type="ORF">NQ315_014396</name>
</gene>
<proteinExistence type="predicted"/>
<reference evidence="1 2" key="1">
    <citation type="journal article" date="2023" name="Insect Mol. Biol.">
        <title>Genome sequencing provides insights into the evolution of gene families encoding plant cell wall-degrading enzymes in longhorned beetles.</title>
        <authorList>
            <person name="Shin N.R."/>
            <person name="Okamura Y."/>
            <person name="Kirsch R."/>
            <person name="Pauchet Y."/>
        </authorList>
    </citation>
    <scope>NUCLEOTIDE SEQUENCE [LARGE SCALE GENOMIC DNA]</scope>
    <source>
        <strain evidence="1">EAD_L_NR</strain>
    </source>
</reference>
<comment type="caution">
    <text evidence="1">The sequence shown here is derived from an EMBL/GenBank/DDBJ whole genome shotgun (WGS) entry which is preliminary data.</text>
</comment>
<dbReference type="EMBL" id="JANEYG010000111">
    <property type="protein sequence ID" value="KAJ8912813.1"/>
    <property type="molecule type" value="Genomic_DNA"/>
</dbReference>
<name>A0AAV8VF70_9CUCU</name>
<evidence type="ECO:0000313" key="1">
    <source>
        <dbReference type="EMBL" id="KAJ8912813.1"/>
    </source>
</evidence>
<dbReference type="Proteomes" id="UP001159042">
    <property type="component" value="Unassembled WGS sequence"/>
</dbReference>
<sequence length="102" mass="11444">MQNYILAISSTVAESYIEDSISNKLDIARKVQGESNVTRSENDGNNPTRVVINGKEVAYEKTKNEMCITINLNWHISISNVKQGVGLNLEILLNVYGFQARR</sequence>